<dbReference type="Proteomes" id="UP001148203">
    <property type="component" value="Unassembled WGS sequence"/>
</dbReference>
<feature type="chain" id="PRO_5046350946" evidence="1">
    <location>
        <begin position="18"/>
        <end position="129"/>
    </location>
</feature>
<evidence type="ECO:0000256" key="1">
    <source>
        <dbReference type="SAM" id="SignalP"/>
    </source>
</evidence>
<dbReference type="RefSeq" id="WP_273912627.1">
    <property type="nucleotide sequence ID" value="NZ_JAMDGX010000065.1"/>
</dbReference>
<dbReference type="EMBL" id="JAMDGY010000005">
    <property type="protein sequence ID" value="MDD0989044.1"/>
    <property type="molecule type" value="Genomic_DNA"/>
</dbReference>
<accession>A0ABT5NKI1</accession>
<proteinExistence type="predicted"/>
<gene>
    <name evidence="2" type="ORF">M5G11_00645</name>
</gene>
<protein>
    <submittedName>
        <fullName evidence="2">Uncharacterized protein</fullName>
    </submittedName>
</protein>
<keyword evidence="1" id="KW-0732">Signal</keyword>
<name>A0ABT5NKI1_9PSED</name>
<feature type="signal peptide" evidence="1">
    <location>
        <begin position="1"/>
        <end position="17"/>
    </location>
</feature>
<organism evidence="2 3">
    <name type="scientific">Pseudomonas fontis</name>
    <dbReference type="NCBI Taxonomy" id="2942633"/>
    <lineage>
        <taxon>Bacteria</taxon>
        <taxon>Pseudomonadati</taxon>
        <taxon>Pseudomonadota</taxon>
        <taxon>Gammaproteobacteria</taxon>
        <taxon>Pseudomonadales</taxon>
        <taxon>Pseudomonadaceae</taxon>
        <taxon>Pseudomonas</taxon>
    </lineage>
</organism>
<evidence type="ECO:0000313" key="2">
    <source>
        <dbReference type="EMBL" id="MDD0989044.1"/>
    </source>
</evidence>
<comment type="caution">
    <text evidence="2">The sequence shown here is derived from an EMBL/GenBank/DDBJ whole genome shotgun (WGS) entry which is preliminary data.</text>
</comment>
<evidence type="ECO:0000313" key="3">
    <source>
        <dbReference type="Proteomes" id="UP001148203"/>
    </source>
</evidence>
<keyword evidence="3" id="KW-1185">Reference proteome</keyword>
<reference evidence="2 3" key="1">
    <citation type="submission" date="2022-05" db="EMBL/GenBank/DDBJ databases">
        <title>Novel Pseudomonas spp. Isolated from a Rainbow Trout Aquaculture Facility.</title>
        <authorList>
            <person name="Testerman T."/>
            <person name="Graf J."/>
        </authorList>
    </citation>
    <scope>NUCLEOTIDE SEQUENCE [LARGE SCALE GENOMIC DNA]</scope>
    <source>
        <strain evidence="2 3">ID681</strain>
    </source>
</reference>
<sequence>MMHLLAVLTLLTATATAAPSESEKESIRNIVDSSGPMLGMLLECDALPLYAQYTAALSDAMHAYPGTDPAKVRALLRKIERQAEVLGSLGMKRIPNPTPEEIENHQELCQLHARMATNSLQKLDDFILK</sequence>